<name>A0A1V0SBR6_9VIRU</name>
<organism evidence="1">
    <name type="scientific">Catovirus CTV1</name>
    <dbReference type="NCBI Taxonomy" id="1977631"/>
    <lineage>
        <taxon>Viruses</taxon>
        <taxon>Varidnaviria</taxon>
        <taxon>Bamfordvirae</taxon>
        <taxon>Nucleocytoviricota</taxon>
        <taxon>Megaviricetes</taxon>
        <taxon>Imitervirales</taxon>
        <taxon>Mimiviridae</taxon>
        <taxon>Klosneuvirinae</taxon>
        <taxon>Catovirus</taxon>
    </lineage>
</organism>
<dbReference type="EMBL" id="KY684084">
    <property type="protein sequence ID" value="ARF09121.1"/>
    <property type="molecule type" value="Genomic_DNA"/>
</dbReference>
<accession>A0A1V0SBR6</accession>
<proteinExistence type="predicted"/>
<reference evidence="1" key="1">
    <citation type="journal article" date="2017" name="Science">
        <title>Giant viruses with an expanded complement of translation system components.</title>
        <authorList>
            <person name="Schulz F."/>
            <person name="Yutin N."/>
            <person name="Ivanova N.N."/>
            <person name="Ortega D.R."/>
            <person name="Lee T.K."/>
            <person name="Vierheilig J."/>
            <person name="Daims H."/>
            <person name="Horn M."/>
            <person name="Wagner M."/>
            <person name="Jensen G.J."/>
            <person name="Kyrpides N.C."/>
            <person name="Koonin E.V."/>
            <person name="Woyke T."/>
        </authorList>
    </citation>
    <scope>NUCLEOTIDE SEQUENCE</scope>
    <source>
        <strain evidence="1">CTV1</strain>
    </source>
</reference>
<gene>
    <name evidence="1" type="ORF">Catovirus_2_70</name>
</gene>
<evidence type="ECO:0000313" key="1">
    <source>
        <dbReference type="EMBL" id="ARF09121.1"/>
    </source>
</evidence>
<protein>
    <submittedName>
        <fullName evidence="1">Uncharacterized protein</fullName>
    </submittedName>
</protein>
<sequence length="141" mass="16380">MNKVILQDYFDLSISDKLKEYEKKMDDNSNKLQNQISGISDNINKLDYETKIKNLENYIDAKFNAIEFFLNKLENKITQMNNSIEKINQVTTKIDNNLKDSINNSGTLEYHRKLNAAIRKQVPVSFCTSKAIDNLNKLNIQ</sequence>